<name>A0A0K2GF91_NITMO</name>
<dbReference type="AlphaFoldDB" id="A0A0K2GF91"/>
<evidence type="ECO:0000313" key="2">
    <source>
        <dbReference type="Proteomes" id="UP000069205"/>
    </source>
</evidence>
<proteinExistence type="predicted"/>
<sequence>MATYFFHEETLPTGEHGKVKLIRYYYDDISAEILTRSFFLFPATAGKEFLDNERVPFADLRPDLKAHLIRFLFRRDQAAMRAAS</sequence>
<protein>
    <submittedName>
        <fullName evidence="1">Uncharacterized protein</fullName>
    </submittedName>
</protein>
<dbReference type="KEGG" id="nmv:NITMOv2_3224"/>
<reference evidence="1 2" key="1">
    <citation type="journal article" date="2015" name="Proc. Natl. Acad. Sci. U.S.A.">
        <title>Expanded metabolic versatility of ubiquitous nitrite-oxidizing bacteria from the genus Nitrospira.</title>
        <authorList>
            <person name="Koch H."/>
            <person name="Lucker S."/>
            <person name="Albertsen M."/>
            <person name="Kitzinger K."/>
            <person name="Herbold C."/>
            <person name="Spieck E."/>
            <person name="Nielsen P.H."/>
            <person name="Wagner M."/>
            <person name="Daims H."/>
        </authorList>
    </citation>
    <scope>NUCLEOTIDE SEQUENCE [LARGE SCALE GENOMIC DNA]</scope>
    <source>
        <strain evidence="1 2">NSP M-1</strain>
    </source>
</reference>
<dbReference type="EMBL" id="CP011801">
    <property type="protein sequence ID" value="ALA59621.1"/>
    <property type="molecule type" value="Genomic_DNA"/>
</dbReference>
<gene>
    <name evidence="1" type="ORF">NITMOv2_3224</name>
</gene>
<organism evidence="1 2">
    <name type="scientific">Nitrospira moscoviensis</name>
    <dbReference type="NCBI Taxonomy" id="42253"/>
    <lineage>
        <taxon>Bacteria</taxon>
        <taxon>Pseudomonadati</taxon>
        <taxon>Nitrospirota</taxon>
        <taxon>Nitrospiria</taxon>
        <taxon>Nitrospirales</taxon>
        <taxon>Nitrospiraceae</taxon>
        <taxon>Nitrospira</taxon>
    </lineage>
</organism>
<dbReference type="PATRIC" id="fig|42253.5.peg.3179"/>
<dbReference type="STRING" id="42253.NITMOv2_3224"/>
<dbReference type="RefSeq" id="WP_053380602.1">
    <property type="nucleotide sequence ID" value="NZ_CP011801.1"/>
</dbReference>
<accession>A0A0K2GF91</accession>
<keyword evidence="2" id="KW-1185">Reference proteome</keyword>
<evidence type="ECO:0000313" key="1">
    <source>
        <dbReference type="EMBL" id="ALA59621.1"/>
    </source>
</evidence>
<dbReference type="Proteomes" id="UP000069205">
    <property type="component" value="Chromosome"/>
</dbReference>